<dbReference type="RefSeq" id="WP_203851919.1">
    <property type="nucleotide sequence ID" value="NZ_BAAAVW010000027.1"/>
</dbReference>
<evidence type="ECO:0000256" key="1">
    <source>
        <dbReference type="ARBA" id="ARBA00022679"/>
    </source>
</evidence>
<dbReference type="Pfam" id="PF13692">
    <property type="entry name" value="Glyco_trans_1_4"/>
    <property type="match status" value="1"/>
</dbReference>
<dbReference type="GO" id="GO:0016757">
    <property type="term" value="F:glycosyltransferase activity"/>
    <property type="evidence" value="ECO:0007669"/>
    <property type="project" value="TreeGrafter"/>
</dbReference>
<accession>A0A919PV37</accession>
<organism evidence="2 3">
    <name type="scientific">Dactylosporangium siamense</name>
    <dbReference type="NCBI Taxonomy" id="685454"/>
    <lineage>
        <taxon>Bacteria</taxon>
        <taxon>Bacillati</taxon>
        <taxon>Actinomycetota</taxon>
        <taxon>Actinomycetes</taxon>
        <taxon>Micromonosporales</taxon>
        <taxon>Micromonosporaceae</taxon>
        <taxon>Dactylosporangium</taxon>
    </lineage>
</organism>
<evidence type="ECO:0008006" key="4">
    <source>
        <dbReference type="Google" id="ProtNLM"/>
    </source>
</evidence>
<dbReference type="Gene3D" id="3.40.50.2000">
    <property type="entry name" value="Glycogen Phosphorylase B"/>
    <property type="match status" value="2"/>
</dbReference>
<reference evidence="2" key="1">
    <citation type="submission" date="2021-01" db="EMBL/GenBank/DDBJ databases">
        <title>Whole genome shotgun sequence of Dactylosporangium siamense NBRC 106093.</title>
        <authorList>
            <person name="Komaki H."/>
            <person name="Tamura T."/>
        </authorList>
    </citation>
    <scope>NUCLEOTIDE SEQUENCE</scope>
    <source>
        <strain evidence="2">NBRC 106093</strain>
    </source>
</reference>
<dbReference type="EMBL" id="BONQ01000129">
    <property type="protein sequence ID" value="GIG50267.1"/>
    <property type="molecule type" value="Genomic_DNA"/>
</dbReference>
<comment type="caution">
    <text evidence="2">The sequence shown here is derived from an EMBL/GenBank/DDBJ whole genome shotgun (WGS) entry which is preliminary data.</text>
</comment>
<sequence length="388" mass="41027">MIILVSPAAGGVAHVAGAIADQLRADGGRVHQIVVTDHRNDQAPAEADDRTVVACRRAPALSACRAAWAARRVLRAAEILHLELGRSAVGAFWFGLAAVMLRGRRRTVLIAHDMPVLIKSPGAGLLAVAPGLRDIIAYRLIAPMLDRVLVAALRLWISQTLVFSRSAAEAATARRWPSVAVLVHGAAPPSAAAPPPSLGTHVLMAGFLAPDKGVDVLLDAWDRIDAPLPLIIVGAAHRQSGAWAQQLKARCEQRPDATRWLGPVDDSTFADLIAAAAVVVLPYRASNPASGILVRALVEGRAVIATRVPAAVTEIRDGDTGRLIAIDDTTALAANLQDLLRHPDLRDRLGAAAQAEAVERHSWRVHADQLRSAYHGQPATLNESGASS</sequence>
<evidence type="ECO:0000313" key="3">
    <source>
        <dbReference type="Proteomes" id="UP000660611"/>
    </source>
</evidence>
<keyword evidence="1" id="KW-0808">Transferase</keyword>
<name>A0A919PV37_9ACTN</name>
<evidence type="ECO:0000313" key="2">
    <source>
        <dbReference type="EMBL" id="GIG50267.1"/>
    </source>
</evidence>
<keyword evidence="3" id="KW-1185">Reference proteome</keyword>
<proteinExistence type="predicted"/>
<dbReference type="CDD" id="cd03801">
    <property type="entry name" value="GT4_PimA-like"/>
    <property type="match status" value="1"/>
</dbReference>
<dbReference type="Proteomes" id="UP000660611">
    <property type="component" value="Unassembled WGS sequence"/>
</dbReference>
<dbReference type="PANTHER" id="PTHR46401:SF2">
    <property type="entry name" value="GLYCOSYLTRANSFERASE WBBK-RELATED"/>
    <property type="match status" value="1"/>
</dbReference>
<dbReference type="AlphaFoldDB" id="A0A919PV37"/>
<dbReference type="PANTHER" id="PTHR46401">
    <property type="entry name" value="GLYCOSYLTRANSFERASE WBBK-RELATED"/>
    <property type="match status" value="1"/>
</dbReference>
<dbReference type="SUPFAM" id="SSF53756">
    <property type="entry name" value="UDP-Glycosyltransferase/glycogen phosphorylase"/>
    <property type="match status" value="1"/>
</dbReference>
<gene>
    <name evidence="2" type="ORF">Dsi01nite_083080</name>
</gene>
<protein>
    <recommendedName>
        <fullName evidence="4">Glycosyltransferase</fullName>
    </recommendedName>
</protein>
<dbReference type="GO" id="GO:0009103">
    <property type="term" value="P:lipopolysaccharide biosynthetic process"/>
    <property type="evidence" value="ECO:0007669"/>
    <property type="project" value="TreeGrafter"/>
</dbReference>